<comment type="caution">
    <text evidence="2">The sequence shown here is derived from an EMBL/GenBank/DDBJ whole genome shotgun (WGS) entry which is preliminary data.</text>
</comment>
<feature type="region of interest" description="Disordered" evidence="1">
    <location>
        <begin position="1"/>
        <end position="24"/>
    </location>
</feature>
<dbReference type="Proteomes" id="UP001328107">
    <property type="component" value="Unassembled WGS sequence"/>
</dbReference>
<proteinExistence type="predicted"/>
<name>A0AAN4ZMB0_9BILA</name>
<keyword evidence="3" id="KW-1185">Reference proteome</keyword>
<feature type="compositionally biased region" description="Basic and acidic residues" evidence="1">
    <location>
        <begin position="12"/>
        <end position="24"/>
    </location>
</feature>
<accession>A0AAN4ZMB0</accession>
<dbReference type="AlphaFoldDB" id="A0AAN4ZMB0"/>
<gene>
    <name evidence="2" type="ORF">PMAYCL1PPCAC_10420</name>
</gene>
<protein>
    <submittedName>
        <fullName evidence="2">Uncharacterized protein</fullName>
    </submittedName>
</protein>
<feature type="non-terminal residue" evidence="2">
    <location>
        <position position="1"/>
    </location>
</feature>
<dbReference type="EMBL" id="BTRK01000003">
    <property type="protein sequence ID" value="GMR40225.1"/>
    <property type="molecule type" value="Genomic_DNA"/>
</dbReference>
<evidence type="ECO:0000313" key="2">
    <source>
        <dbReference type="EMBL" id="GMR40225.1"/>
    </source>
</evidence>
<evidence type="ECO:0000313" key="3">
    <source>
        <dbReference type="Proteomes" id="UP001328107"/>
    </source>
</evidence>
<feature type="non-terminal residue" evidence="2">
    <location>
        <position position="78"/>
    </location>
</feature>
<reference evidence="3" key="1">
    <citation type="submission" date="2022-10" db="EMBL/GenBank/DDBJ databases">
        <title>Genome assembly of Pristionchus species.</title>
        <authorList>
            <person name="Yoshida K."/>
            <person name="Sommer R.J."/>
        </authorList>
    </citation>
    <scope>NUCLEOTIDE SEQUENCE [LARGE SCALE GENOMIC DNA]</scope>
    <source>
        <strain evidence="3">RS5460</strain>
    </source>
</reference>
<organism evidence="2 3">
    <name type="scientific">Pristionchus mayeri</name>
    <dbReference type="NCBI Taxonomy" id="1317129"/>
    <lineage>
        <taxon>Eukaryota</taxon>
        <taxon>Metazoa</taxon>
        <taxon>Ecdysozoa</taxon>
        <taxon>Nematoda</taxon>
        <taxon>Chromadorea</taxon>
        <taxon>Rhabditida</taxon>
        <taxon>Rhabditina</taxon>
        <taxon>Diplogasteromorpha</taxon>
        <taxon>Diplogasteroidea</taxon>
        <taxon>Neodiplogasteridae</taxon>
        <taxon>Pristionchus</taxon>
    </lineage>
</organism>
<sequence>GRRGAEGAMAGQEDRHSWKSDSPLRDDHPSRLLLLHHHWLHLSRHRLFFYIKFAISRLRRSARIHLIQSFEQHNSRRT</sequence>
<evidence type="ECO:0000256" key="1">
    <source>
        <dbReference type="SAM" id="MobiDB-lite"/>
    </source>
</evidence>